<evidence type="ECO:0000313" key="9">
    <source>
        <dbReference type="Proteomes" id="UP000602905"/>
    </source>
</evidence>
<keyword evidence="3" id="KW-0863">Zinc-finger</keyword>
<evidence type="ECO:0000256" key="6">
    <source>
        <dbReference type="SAM" id="MobiDB-lite"/>
    </source>
</evidence>
<evidence type="ECO:0000256" key="4">
    <source>
        <dbReference type="ARBA" id="ARBA00022833"/>
    </source>
</evidence>
<dbReference type="Proteomes" id="UP000602905">
    <property type="component" value="Unassembled WGS sequence"/>
</dbReference>
<evidence type="ECO:0000256" key="5">
    <source>
        <dbReference type="ARBA" id="ARBA00023242"/>
    </source>
</evidence>
<dbReference type="SUPFAM" id="SSF53098">
    <property type="entry name" value="Ribonuclease H-like"/>
    <property type="match status" value="1"/>
</dbReference>
<dbReference type="InterPro" id="IPR008906">
    <property type="entry name" value="HATC_C_dom"/>
</dbReference>
<dbReference type="InterPro" id="IPR012337">
    <property type="entry name" value="RNaseH-like_sf"/>
</dbReference>
<dbReference type="GO" id="GO:0046983">
    <property type="term" value="F:protein dimerization activity"/>
    <property type="evidence" value="ECO:0007669"/>
    <property type="project" value="InterPro"/>
</dbReference>
<dbReference type="SUPFAM" id="SSF140996">
    <property type="entry name" value="Hermes dimerisation domain"/>
    <property type="match status" value="1"/>
</dbReference>
<dbReference type="GO" id="GO:0008270">
    <property type="term" value="F:zinc ion binding"/>
    <property type="evidence" value="ECO:0007669"/>
    <property type="project" value="UniProtKB-KW"/>
</dbReference>
<evidence type="ECO:0000313" key="8">
    <source>
        <dbReference type="EMBL" id="KAF8689423.1"/>
    </source>
</evidence>
<keyword evidence="5" id="KW-0539">Nucleus</keyword>
<sequence>MQQSVGDPATQPKPARTNLEAPDSLPLESNNVLITPTETTPSAVPNASNSNLKRKKTHKIDPNSSEIVGRRQAVESRIAALEAVLDAAESVPPTLTPPASSNSADARYLWSAARDVWYFVTPVESKDSVLEDEINAQIEADTSQQSSIPFASVRCPQLPYLQCWLCLRQGITKIWVNRPGRLTKGLCEHMEKHHAVSYYTKCREEGIQHIHGPKIAPNTPPEFTRAGLVKRLVDWIAIDDQALNVVENPEFRELLLYCGQSAFKNSDVPHRNKLATAAWATYLIEKEKIDADMKCARGRISLTSDLWTNVNLCSFMSVTAHYIDNSGELVNQLIAFQKVDGHHTGANVGQVLFSVLLESGISNKIGCITLDNASNNNTLMQELAQAFESRRIEFDEKENWIRCFPHVMNLAVNAILKSLPEAGTGFRRMLQGSEQPIDNATSEYLTALDSSPVEACRASVLACRSSGIRRKGIWQIILDGNVTGRFQLPNGESYNVPVRELLRDMPTRWSSTYNMIKRQLLNTLFATVPPKFQLSRTGKLLSAEKTPTLSLAFPVYESVIEAWELLRERIPKLQCPITAGINKIREYVGRTQEATIHTLAMVVNPSLKFEWINQHWSPFHREQAYKAVKAKMLAFQRESFERTLEERRFQPSSATQAQNRGYLRVLTSGQNFRRASNPAESSEPSMPETLTMEDEARLDESTHDTLPFELNRYISAGTIPIEAMGAIVLTEYWRQANRFTYPLLYRIAMDVLPVQASSVSSEQVFSSSPWSPSRFSSMRCIDAAGQQLNRKFSTS</sequence>
<comment type="subcellular location">
    <subcellularLocation>
        <location evidence="1">Nucleus</location>
    </subcellularLocation>
</comment>
<feature type="domain" description="HAT C-terminal dimerisation" evidence="7">
    <location>
        <begin position="709"/>
        <end position="768"/>
    </location>
</feature>
<dbReference type="EMBL" id="JACYCD010000680">
    <property type="protein sequence ID" value="KAF8689423.1"/>
    <property type="molecule type" value="Genomic_DNA"/>
</dbReference>
<dbReference type="PANTHER" id="PTHR46481">
    <property type="entry name" value="ZINC FINGER BED DOMAIN-CONTAINING PROTEIN 4"/>
    <property type="match status" value="1"/>
</dbReference>
<evidence type="ECO:0000259" key="7">
    <source>
        <dbReference type="Pfam" id="PF05699"/>
    </source>
</evidence>
<gene>
    <name evidence="8" type="ORF">RHS03_09112</name>
</gene>
<protein>
    <submittedName>
        <fullName evidence="8">Encoded by</fullName>
    </submittedName>
</protein>
<dbReference type="Pfam" id="PF05699">
    <property type="entry name" value="Dimer_Tnp_hAT"/>
    <property type="match status" value="1"/>
</dbReference>
<dbReference type="PANTHER" id="PTHR46481:SF10">
    <property type="entry name" value="ZINC FINGER BED DOMAIN-CONTAINING PROTEIN 39"/>
    <property type="match status" value="1"/>
</dbReference>
<evidence type="ECO:0000256" key="1">
    <source>
        <dbReference type="ARBA" id="ARBA00004123"/>
    </source>
</evidence>
<evidence type="ECO:0000256" key="2">
    <source>
        <dbReference type="ARBA" id="ARBA00022723"/>
    </source>
</evidence>
<dbReference type="OrthoDB" id="2790258at2759"/>
<keyword evidence="4" id="KW-0862">Zinc</keyword>
<accession>A0A8H7HHL3</accession>
<dbReference type="GO" id="GO:0005634">
    <property type="term" value="C:nucleus"/>
    <property type="evidence" value="ECO:0007669"/>
    <property type="project" value="UniProtKB-SubCell"/>
</dbReference>
<organism evidence="8 9">
    <name type="scientific">Rhizoctonia solani</name>
    <dbReference type="NCBI Taxonomy" id="456999"/>
    <lineage>
        <taxon>Eukaryota</taxon>
        <taxon>Fungi</taxon>
        <taxon>Dikarya</taxon>
        <taxon>Basidiomycota</taxon>
        <taxon>Agaricomycotina</taxon>
        <taxon>Agaricomycetes</taxon>
        <taxon>Cantharellales</taxon>
        <taxon>Ceratobasidiaceae</taxon>
        <taxon>Rhizoctonia</taxon>
    </lineage>
</organism>
<dbReference type="AlphaFoldDB" id="A0A8H7HHL3"/>
<keyword evidence="2" id="KW-0479">Metal-binding</keyword>
<reference evidence="8" key="1">
    <citation type="submission" date="2020-09" db="EMBL/GenBank/DDBJ databases">
        <title>Comparative genome analyses of four rice-infecting Rhizoctonia solani isolates reveal extensive enrichment of homogalacturonan modification genes.</title>
        <authorList>
            <person name="Lee D.-Y."/>
            <person name="Jeon J."/>
            <person name="Kim K.-T."/>
            <person name="Cheong K."/>
            <person name="Song H."/>
            <person name="Choi G."/>
            <person name="Ko J."/>
            <person name="Opiyo S.O."/>
            <person name="Zuo S."/>
            <person name="Madhav S."/>
            <person name="Lee Y.-H."/>
            <person name="Wang G.-L."/>
        </authorList>
    </citation>
    <scope>NUCLEOTIDE SEQUENCE</scope>
    <source>
        <strain evidence="8">AG1-IA WGL</strain>
    </source>
</reference>
<name>A0A8H7HHL3_9AGAM</name>
<evidence type="ECO:0000256" key="3">
    <source>
        <dbReference type="ARBA" id="ARBA00022771"/>
    </source>
</evidence>
<comment type="caution">
    <text evidence="8">The sequence shown here is derived from an EMBL/GenBank/DDBJ whole genome shotgun (WGS) entry which is preliminary data.</text>
</comment>
<feature type="region of interest" description="Disordered" evidence="6">
    <location>
        <begin position="1"/>
        <end position="64"/>
    </location>
</feature>
<dbReference type="InterPro" id="IPR052035">
    <property type="entry name" value="ZnF_BED_domain_contain"/>
</dbReference>
<proteinExistence type="predicted"/>
<feature type="compositionally biased region" description="Polar residues" evidence="6">
    <location>
        <begin position="27"/>
        <end position="51"/>
    </location>
</feature>
<feature type="non-terminal residue" evidence="8">
    <location>
        <position position="795"/>
    </location>
</feature>